<evidence type="ECO:0000313" key="1">
    <source>
        <dbReference type="EMBL" id="BCE70229.1"/>
    </source>
</evidence>
<dbReference type="EMBL" id="AP023097">
    <property type="protein sequence ID" value="BCE70229.1"/>
    <property type="molecule type" value="Genomic_DNA"/>
</dbReference>
<gene>
    <name evidence="1" type="ORF">XF8B_03400</name>
</gene>
<sequence>MQRQIIYRCPRTGLIVQHQLDDAALERPAAENIYVSVRCPACTSLHFVNVVTGNLLGDRSGPLPHVRHSA</sequence>
<dbReference type="AlphaFoldDB" id="A0A810B2P4"/>
<organism evidence="1">
    <name type="scientific">Bradyrhizobium diazoefficiens</name>
    <dbReference type="NCBI Taxonomy" id="1355477"/>
    <lineage>
        <taxon>Bacteria</taxon>
        <taxon>Pseudomonadati</taxon>
        <taxon>Pseudomonadota</taxon>
        <taxon>Alphaproteobacteria</taxon>
        <taxon>Hyphomicrobiales</taxon>
        <taxon>Nitrobacteraceae</taxon>
        <taxon>Bradyrhizobium</taxon>
    </lineage>
</organism>
<accession>A0A810B2P4</accession>
<protein>
    <submittedName>
        <fullName evidence="1">Uncharacterized protein</fullName>
    </submittedName>
</protein>
<reference evidence="1" key="1">
    <citation type="submission" date="2020-05" db="EMBL/GenBank/DDBJ databases">
        <title>Complete genome sequence of Bradyrhizobium diazoefficiens XF8 isolated from soybean nodule.</title>
        <authorList>
            <person name="Noda R."/>
            <person name="Kakizaki K."/>
            <person name="Minamisawa K."/>
        </authorList>
    </citation>
    <scope>NUCLEOTIDE SEQUENCE</scope>
    <source>
        <strain evidence="1">XF8</strain>
    </source>
</reference>
<proteinExistence type="predicted"/>
<name>A0A810B2P4_9BRAD</name>